<sequence length="75" mass="8900">MSELKNLFSRWIATRQLLRIEVVREKAERQSFAGRLLQYSEENELLLIYHDDEKQIYNFKLNEIDSIQPAGKGTD</sequence>
<protein>
    <recommendedName>
        <fullName evidence="3">DUF2642 domain-containing protein</fullName>
    </recommendedName>
</protein>
<organism evidence="1 2">
    <name type="scientific">Brevibacillus fluminis</name>
    <dbReference type="NCBI Taxonomy" id="511487"/>
    <lineage>
        <taxon>Bacteria</taxon>
        <taxon>Bacillati</taxon>
        <taxon>Bacillota</taxon>
        <taxon>Bacilli</taxon>
        <taxon>Bacillales</taxon>
        <taxon>Paenibacillaceae</taxon>
        <taxon>Brevibacillus</taxon>
    </lineage>
</organism>
<evidence type="ECO:0008006" key="3">
    <source>
        <dbReference type="Google" id="ProtNLM"/>
    </source>
</evidence>
<dbReference type="AlphaFoldDB" id="A0A3M8DS59"/>
<dbReference type="RefSeq" id="WP_122917213.1">
    <property type="nucleotide sequence ID" value="NZ_RHHQ01000007.1"/>
</dbReference>
<keyword evidence="2" id="KW-1185">Reference proteome</keyword>
<dbReference type="Proteomes" id="UP000271031">
    <property type="component" value="Unassembled WGS sequence"/>
</dbReference>
<proteinExistence type="predicted"/>
<reference evidence="1 2" key="1">
    <citation type="submission" date="2018-10" db="EMBL/GenBank/DDBJ databases">
        <title>Phylogenomics of Brevibacillus.</title>
        <authorList>
            <person name="Dunlap C."/>
        </authorList>
    </citation>
    <scope>NUCLEOTIDE SEQUENCE [LARGE SCALE GENOMIC DNA]</scope>
    <source>
        <strain evidence="1 2">JCM 15716</strain>
    </source>
</reference>
<dbReference type="OrthoDB" id="2655795at2"/>
<dbReference type="EMBL" id="RHHQ01000007">
    <property type="protein sequence ID" value="RNB90285.1"/>
    <property type="molecule type" value="Genomic_DNA"/>
</dbReference>
<name>A0A3M8DS59_9BACL</name>
<comment type="caution">
    <text evidence="1">The sequence shown here is derived from an EMBL/GenBank/DDBJ whole genome shotgun (WGS) entry which is preliminary data.</text>
</comment>
<evidence type="ECO:0000313" key="1">
    <source>
        <dbReference type="EMBL" id="RNB90285.1"/>
    </source>
</evidence>
<accession>A0A3M8DS59</accession>
<gene>
    <name evidence="1" type="ORF">EDM56_07150</name>
</gene>
<evidence type="ECO:0000313" key="2">
    <source>
        <dbReference type="Proteomes" id="UP000271031"/>
    </source>
</evidence>